<reference evidence="2" key="2">
    <citation type="submission" date="2020-09" db="EMBL/GenBank/DDBJ databases">
        <authorList>
            <person name="Yu Y."/>
        </authorList>
    </citation>
    <scope>NUCLEOTIDE SEQUENCE</scope>
    <source>
        <strain evidence="2">KCTC 49039</strain>
    </source>
</reference>
<evidence type="ECO:0000313" key="3">
    <source>
        <dbReference type="Proteomes" id="UP000610846"/>
    </source>
</evidence>
<evidence type="ECO:0000313" key="2">
    <source>
        <dbReference type="EMBL" id="MBD8079435.1"/>
    </source>
</evidence>
<gene>
    <name evidence="2" type="ORF">IF651_10260</name>
</gene>
<keyword evidence="3" id="KW-1185">Reference proteome</keyword>
<organism evidence="2 3">
    <name type="scientific">Cellulosimicrobium arenosum</name>
    <dbReference type="NCBI Taxonomy" id="2708133"/>
    <lineage>
        <taxon>Bacteria</taxon>
        <taxon>Bacillati</taxon>
        <taxon>Actinomycetota</taxon>
        <taxon>Actinomycetes</taxon>
        <taxon>Micrococcales</taxon>
        <taxon>Promicromonosporaceae</taxon>
        <taxon>Cellulosimicrobium</taxon>
    </lineage>
</organism>
<dbReference type="AlphaFoldDB" id="A0A927J069"/>
<dbReference type="SUPFAM" id="SSF54427">
    <property type="entry name" value="NTF2-like"/>
    <property type="match status" value="1"/>
</dbReference>
<dbReference type="InterPro" id="IPR032710">
    <property type="entry name" value="NTF2-like_dom_sf"/>
</dbReference>
<comment type="caution">
    <text evidence="2">The sequence shown here is derived from an EMBL/GenBank/DDBJ whole genome shotgun (WGS) entry which is preliminary data.</text>
</comment>
<dbReference type="RefSeq" id="WP_191829018.1">
    <property type="nucleotide sequence ID" value="NZ_JACYHB010000007.1"/>
</dbReference>
<dbReference type="Proteomes" id="UP000610846">
    <property type="component" value="Unassembled WGS sequence"/>
</dbReference>
<name>A0A927J069_9MICO</name>
<feature type="domain" description="SnoaL-like" evidence="1">
    <location>
        <begin position="10"/>
        <end position="106"/>
    </location>
</feature>
<proteinExistence type="predicted"/>
<dbReference type="Gene3D" id="3.10.450.50">
    <property type="match status" value="1"/>
</dbReference>
<dbReference type="Pfam" id="PF12680">
    <property type="entry name" value="SnoaL_2"/>
    <property type="match status" value="1"/>
</dbReference>
<sequence>MDRDGAMRWVEEYERTWRTQDVAAVARLFTDDARYLRSPFAEPLVGLDAIGRFWLVDDGASFAMRAEVVAVDGADAVVRVEVEYLEPEQQEYRDLWVLRFAPDGRVEHFEEWAYWPEKPYTVAG</sequence>
<dbReference type="EMBL" id="JACYHB010000007">
    <property type="protein sequence ID" value="MBD8079435.1"/>
    <property type="molecule type" value="Genomic_DNA"/>
</dbReference>
<reference evidence="2" key="1">
    <citation type="journal article" date="2018" name="Curr. Microbiol.">
        <title>Cellulosimicrobium arenosum sp. nov., Isolated from Marine Sediment Sand.</title>
        <authorList>
            <person name="Oh M."/>
            <person name="Kim J.H."/>
            <person name="Yoon J.H."/>
            <person name="Schumann P."/>
            <person name="Kim W."/>
        </authorList>
    </citation>
    <scope>NUCLEOTIDE SEQUENCE</scope>
    <source>
        <strain evidence="2">KCTC 49039</strain>
    </source>
</reference>
<protein>
    <submittedName>
        <fullName evidence="2">Nuclear transport factor 2 family protein</fullName>
    </submittedName>
</protein>
<accession>A0A927J069</accession>
<dbReference type="InterPro" id="IPR037401">
    <property type="entry name" value="SnoaL-like"/>
</dbReference>
<evidence type="ECO:0000259" key="1">
    <source>
        <dbReference type="Pfam" id="PF12680"/>
    </source>
</evidence>